<dbReference type="NCBIfam" id="NF007392">
    <property type="entry name" value="PRK09918.1"/>
    <property type="match status" value="1"/>
</dbReference>
<dbReference type="RefSeq" id="WP_150808082.1">
    <property type="nucleotide sequence ID" value="NZ_CABPSR010000001.1"/>
</dbReference>
<evidence type="ECO:0000256" key="3">
    <source>
        <dbReference type="ARBA" id="ARBA00022729"/>
    </source>
</evidence>
<feature type="signal peptide" evidence="6">
    <location>
        <begin position="1"/>
        <end position="23"/>
    </location>
</feature>
<dbReference type="InterPro" id="IPR001829">
    <property type="entry name" value="Pili_assmbl_chaperone_bac"/>
</dbReference>
<keyword evidence="4" id="KW-0574">Periplasm</keyword>
<dbReference type="EMBL" id="CABPSR010000001">
    <property type="protein sequence ID" value="VVE75719.1"/>
    <property type="molecule type" value="Genomic_DNA"/>
</dbReference>
<dbReference type="InterPro" id="IPR008962">
    <property type="entry name" value="PapD-like_sf"/>
</dbReference>
<organism evidence="8 9">
    <name type="scientific">Pandoraea sputorum</name>
    <dbReference type="NCBI Taxonomy" id="93222"/>
    <lineage>
        <taxon>Bacteria</taxon>
        <taxon>Pseudomonadati</taxon>
        <taxon>Pseudomonadota</taxon>
        <taxon>Betaproteobacteria</taxon>
        <taxon>Burkholderiales</taxon>
        <taxon>Burkholderiaceae</taxon>
        <taxon>Pandoraea</taxon>
    </lineage>
</organism>
<evidence type="ECO:0000256" key="2">
    <source>
        <dbReference type="ARBA" id="ARBA00007399"/>
    </source>
</evidence>
<dbReference type="PANTHER" id="PTHR30251">
    <property type="entry name" value="PILUS ASSEMBLY CHAPERONE"/>
    <property type="match status" value="1"/>
</dbReference>
<comment type="similarity">
    <text evidence="2">Belongs to the periplasmic pilus chaperone family.</text>
</comment>
<dbReference type="PANTHER" id="PTHR30251:SF3">
    <property type="entry name" value="FIMBRIAL CHAPARONE PROTEIN"/>
    <property type="match status" value="1"/>
</dbReference>
<protein>
    <submittedName>
        <fullName evidence="8">P pilus assembly protein chaperone PapD-like protein</fullName>
    </submittedName>
</protein>
<evidence type="ECO:0000256" key="4">
    <source>
        <dbReference type="ARBA" id="ARBA00022764"/>
    </source>
</evidence>
<evidence type="ECO:0000259" key="7">
    <source>
        <dbReference type="Pfam" id="PF00345"/>
    </source>
</evidence>
<dbReference type="GO" id="GO:0030288">
    <property type="term" value="C:outer membrane-bounded periplasmic space"/>
    <property type="evidence" value="ECO:0007669"/>
    <property type="project" value="InterPro"/>
</dbReference>
<gene>
    <name evidence="8" type="ORF">PSP31121_00582</name>
</gene>
<dbReference type="AlphaFoldDB" id="A0A5E5APS1"/>
<dbReference type="GO" id="GO:0071555">
    <property type="term" value="P:cell wall organization"/>
    <property type="evidence" value="ECO:0007669"/>
    <property type="project" value="InterPro"/>
</dbReference>
<dbReference type="SUPFAM" id="SSF49354">
    <property type="entry name" value="PapD-like"/>
    <property type="match status" value="1"/>
</dbReference>
<dbReference type="InterPro" id="IPR050643">
    <property type="entry name" value="Periplasmic_pilus_chap"/>
</dbReference>
<dbReference type="PRINTS" id="PR00969">
    <property type="entry name" value="CHAPERONPILI"/>
</dbReference>
<evidence type="ECO:0000256" key="1">
    <source>
        <dbReference type="ARBA" id="ARBA00004418"/>
    </source>
</evidence>
<dbReference type="SUPFAM" id="SSF49584">
    <property type="entry name" value="Periplasmic chaperone C-domain"/>
    <property type="match status" value="1"/>
</dbReference>
<keyword evidence="3 6" id="KW-0732">Signal</keyword>
<dbReference type="Proteomes" id="UP000335538">
    <property type="component" value="Unassembled WGS sequence"/>
</dbReference>
<feature type="chain" id="PRO_5023006606" evidence="6">
    <location>
        <begin position="24"/>
        <end position="245"/>
    </location>
</feature>
<feature type="domain" description="Pili assembly chaperone N-terminal" evidence="7">
    <location>
        <begin position="25"/>
        <end position="140"/>
    </location>
</feature>
<dbReference type="InterPro" id="IPR016147">
    <property type="entry name" value="Pili_assmbl_chaperone_N"/>
</dbReference>
<reference evidence="8 9" key="1">
    <citation type="submission" date="2019-08" db="EMBL/GenBank/DDBJ databases">
        <authorList>
            <person name="Peeters C."/>
        </authorList>
    </citation>
    <scope>NUCLEOTIDE SEQUENCE [LARGE SCALE GENOMIC DNA]</scope>
    <source>
        <strain evidence="8 9">LMG 31121</strain>
    </source>
</reference>
<comment type="subcellular location">
    <subcellularLocation>
        <location evidence="1">Periplasm</location>
    </subcellularLocation>
</comment>
<evidence type="ECO:0000256" key="6">
    <source>
        <dbReference type="SAM" id="SignalP"/>
    </source>
</evidence>
<dbReference type="Pfam" id="PF00345">
    <property type="entry name" value="PapD_N"/>
    <property type="match status" value="1"/>
</dbReference>
<dbReference type="InterPro" id="IPR036316">
    <property type="entry name" value="Pili_assmbl_chap_C_dom_sf"/>
</dbReference>
<dbReference type="InterPro" id="IPR013783">
    <property type="entry name" value="Ig-like_fold"/>
</dbReference>
<keyword evidence="5" id="KW-0143">Chaperone</keyword>
<name>A0A5E5APS1_9BURK</name>
<evidence type="ECO:0000313" key="9">
    <source>
        <dbReference type="Proteomes" id="UP000335538"/>
    </source>
</evidence>
<proteinExistence type="inferred from homology"/>
<evidence type="ECO:0000313" key="8">
    <source>
        <dbReference type="EMBL" id="VVE75719.1"/>
    </source>
</evidence>
<dbReference type="Gene3D" id="2.60.40.10">
    <property type="entry name" value="Immunoglobulins"/>
    <property type="match status" value="1"/>
</dbReference>
<evidence type="ECO:0000256" key="5">
    <source>
        <dbReference type="ARBA" id="ARBA00023186"/>
    </source>
</evidence>
<sequence>MKRTAIPAVLLTALALSAPLSHATGVKPETAVVLVNEADGEGTMNVKNTDATPVMLYTKLQNIPEDSGAILVVTPPVARLDPGETQQVRFVLTTQAPLKTERLKRVYFEGIPSVDKAGAKSRVAVVVRQDLPVIIHPANLAPDREPWKRLSWTLENGQLVVRNDSAYVVRLAQEVRAMPANVSVALPKTYVLPGEVLKLGTGDDLRGATQIRLFPASVYGYSVPRYDAPIGHKAATSQAADAKSE</sequence>
<accession>A0A5E5APS1</accession>